<dbReference type="Proteomes" id="UP000092256">
    <property type="component" value="Unassembled WGS sequence"/>
</dbReference>
<dbReference type="EMBL" id="LYVJ01000001">
    <property type="protein sequence ID" value="OBU70782.1"/>
    <property type="molecule type" value="Genomic_DNA"/>
</dbReference>
<evidence type="ECO:0000256" key="1">
    <source>
        <dbReference type="SAM" id="Phobius"/>
    </source>
</evidence>
<comment type="caution">
    <text evidence="2">The sequence shown here is derived from an EMBL/GenBank/DDBJ whole genome shotgun (WGS) entry which is preliminary data.</text>
</comment>
<dbReference type="AlphaFoldDB" id="A0A1A6Y4J1"/>
<feature type="transmembrane region" description="Helical" evidence="1">
    <location>
        <begin position="20"/>
        <end position="39"/>
    </location>
</feature>
<evidence type="ECO:0000313" key="2">
    <source>
        <dbReference type="EMBL" id="OBU70782.1"/>
    </source>
</evidence>
<gene>
    <name evidence="2" type="ORF">A9K58_02260</name>
</gene>
<proteinExistence type="predicted"/>
<keyword evidence="1" id="KW-0472">Membrane</keyword>
<evidence type="ECO:0000313" key="3">
    <source>
        <dbReference type="Proteomes" id="UP000092256"/>
    </source>
</evidence>
<sequence>MNASIRNFLKEEDGVTALEYGLLAAVIAGVLIVVGRTQITQFFTTLFTRLQAIAADATT</sequence>
<accession>A0A1A6Y4J1</accession>
<dbReference type="RefSeq" id="WP_065197772.1">
    <property type="nucleotide sequence ID" value="NZ_LYVJ01000001.1"/>
</dbReference>
<keyword evidence="1" id="KW-1133">Transmembrane helix</keyword>
<dbReference type="Pfam" id="PF04964">
    <property type="entry name" value="Flp_Fap"/>
    <property type="match status" value="1"/>
</dbReference>
<organism evidence="2 3">
    <name type="scientific">Stenotrophomonas maltophilia</name>
    <name type="common">Pseudomonas maltophilia</name>
    <name type="synonym">Xanthomonas maltophilia</name>
    <dbReference type="NCBI Taxonomy" id="40324"/>
    <lineage>
        <taxon>Bacteria</taxon>
        <taxon>Pseudomonadati</taxon>
        <taxon>Pseudomonadota</taxon>
        <taxon>Gammaproteobacteria</taxon>
        <taxon>Lysobacterales</taxon>
        <taxon>Lysobacteraceae</taxon>
        <taxon>Stenotrophomonas</taxon>
        <taxon>Stenotrophomonas maltophilia group</taxon>
    </lineage>
</organism>
<reference evidence="2 3" key="1">
    <citation type="submission" date="2016-05" db="EMBL/GenBank/DDBJ databases">
        <title>Draft Genome Sequences of Stenotrophomonas maltophilia Strains Sm32COP, Sm41DVV, Sm46PAILV, SmF3, SmF22, SmSOFb1 and SmCVFa1, Isolated from Different Manures, in France.</title>
        <authorList>
            <person name="Nazaret S."/>
            <person name="Bodilis J."/>
        </authorList>
    </citation>
    <scope>NUCLEOTIDE SEQUENCE [LARGE SCALE GENOMIC DNA]</scope>
    <source>
        <strain evidence="2 3">Sm46PAILV</strain>
    </source>
</reference>
<protein>
    <submittedName>
        <fullName evidence="2">Pilin</fullName>
    </submittedName>
</protein>
<name>A0A1A6Y4J1_STEMA</name>
<keyword evidence="1" id="KW-0812">Transmembrane</keyword>
<dbReference type="InterPro" id="IPR007047">
    <property type="entry name" value="Flp_Fap"/>
</dbReference>